<dbReference type="GO" id="GO:0000155">
    <property type="term" value="F:phosphorelay sensor kinase activity"/>
    <property type="evidence" value="ECO:0007669"/>
    <property type="project" value="InterPro"/>
</dbReference>
<dbReference type="InterPro" id="IPR050482">
    <property type="entry name" value="Sensor_HK_TwoCompSys"/>
</dbReference>
<evidence type="ECO:0000256" key="2">
    <source>
        <dbReference type="ARBA" id="ARBA00012438"/>
    </source>
</evidence>
<sequence length="385" mass="40512">MLRPLIAAATYRRAVFLLLGAVLALPYTVGLGFVVQAVVTDPDHWPSNLPVDLAAAALALVPPFLGGTRELEIAATRALLHVDLPEPVRGRRLERETRLRSALWFGLHLCAGVAIGVLALIVVPFGMLALAGGEALGTAFSWWWLPAGPVILAGALYAVAGLGTLAATMAPVLLGPSTAEQERHLADRERRLAERNRLARELHDAVGHALTAMTLQAGAARAVFDTDPAFARTALAAIEEAGRSAAGELDTVLGILRDEAAGRETAPTLAALDRLLHEHVTAEIDEAGTMDLPPRVSREAYRIVQESLTNAARHGAGPVTLRIRQDGDLMIEVTNPRAATPSGRPGGGHGIAGMRDRVRLLGGTLEAGPDGAVWRVVARLPGSPG</sequence>
<dbReference type="OrthoDB" id="227596at2"/>
<proteinExistence type="predicted"/>
<keyword evidence="6" id="KW-0418">Kinase</keyword>
<evidence type="ECO:0000313" key="12">
    <source>
        <dbReference type="Proteomes" id="UP000053244"/>
    </source>
</evidence>
<organism evidence="11 12">
    <name type="scientific">Actinoplanes awajinensis subsp. mycoplanecinus</name>
    <dbReference type="NCBI Taxonomy" id="135947"/>
    <lineage>
        <taxon>Bacteria</taxon>
        <taxon>Bacillati</taxon>
        <taxon>Actinomycetota</taxon>
        <taxon>Actinomycetes</taxon>
        <taxon>Micromonosporales</taxon>
        <taxon>Micromonosporaceae</taxon>
        <taxon>Actinoplanes</taxon>
    </lineage>
</organism>
<dbReference type="Gene3D" id="1.20.5.1930">
    <property type="match status" value="1"/>
</dbReference>
<feature type="domain" description="Signal transduction histidine kinase subgroup 3 dimerisation and phosphoacceptor" evidence="10">
    <location>
        <begin position="194"/>
        <end position="259"/>
    </location>
</feature>
<comment type="catalytic activity">
    <reaction evidence="1">
        <text>ATP + protein L-histidine = ADP + protein N-phospho-L-histidine.</text>
        <dbReference type="EC" id="2.7.13.3"/>
    </reaction>
</comment>
<dbReference type="EC" id="2.7.13.3" evidence="2"/>
<evidence type="ECO:0000256" key="4">
    <source>
        <dbReference type="ARBA" id="ARBA00022679"/>
    </source>
</evidence>
<dbReference type="Proteomes" id="UP000053244">
    <property type="component" value="Unassembled WGS sequence"/>
</dbReference>
<evidence type="ECO:0000256" key="5">
    <source>
        <dbReference type="ARBA" id="ARBA00022741"/>
    </source>
</evidence>
<dbReference type="Gene3D" id="3.30.565.10">
    <property type="entry name" value="Histidine kinase-like ATPase, C-terminal domain"/>
    <property type="match status" value="1"/>
</dbReference>
<dbReference type="PANTHER" id="PTHR24421">
    <property type="entry name" value="NITRATE/NITRITE SENSOR PROTEIN NARX-RELATED"/>
    <property type="match status" value="1"/>
</dbReference>
<evidence type="ECO:0000256" key="8">
    <source>
        <dbReference type="ARBA" id="ARBA00023012"/>
    </source>
</evidence>
<keyword evidence="12" id="KW-1185">Reference proteome</keyword>
<dbReference type="CDD" id="cd16917">
    <property type="entry name" value="HATPase_UhpB-NarQ-NarX-like"/>
    <property type="match status" value="1"/>
</dbReference>
<dbReference type="PANTHER" id="PTHR24421:SF10">
    <property type="entry name" value="NITRATE_NITRITE SENSOR PROTEIN NARQ"/>
    <property type="match status" value="1"/>
</dbReference>
<evidence type="ECO:0000259" key="10">
    <source>
        <dbReference type="Pfam" id="PF07730"/>
    </source>
</evidence>
<evidence type="ECO:0000256" key="3">
    <source>
        <dbReference type="ARBA" id="ARBA00022553"/>
    </source>
</evidence>
<feature type="transmembrane region" description="Helical" evidence="9">
    <location>
        <begin position="150"/>
        <end position="174"/>
    </location>
</feature>
<comment type="caution">
    <text evidence="11">The sequence shown here is derived from an EMBL/GenBank/DDBJ whole genome shotgun (WGS) entry which is preliminary data.</text>
</comment>
<keyword evidence="8" id="KW-0902">Two-component regulatory system</keyword>
<feature type="transmembrane region" description="Helical" evidence="9">
    <location>
        <begin position="47"/>
        <end position="67"/>
    </location>
</feature>
<dbReference type="GO" id="GO:0016020">
    <property type="term" value="C:membrane"/>
    <property type="evidence" value="ECO:0007669"/>
    <property type="project" value="InterPro"/>
</dbReference>
<dbReference type="EMBL" id="LLZH01000334">
    <property type="protein sequence ID" value="KUL23074.1"/>
    <property type="molecule type" value="Genomic_DNA"/>
</dbReference>
<evidence type="ECO:0000256" key="6">
    <source>
        <dbReference type="ARBA" id="ARBA00022777"/>
    </source>
</evidence>
<dbReference type="SUPFAM" id="SSF55874">
    <property type="entry name" value="ATPase domain of HSP90 chaperone/DNA topoisomerase II/histidine kinase"/>
    <property type="match status" value="1"/>
</dbReference>
<accession>A0A101JA76</accession>
<dbReference type="GO" id="GO:0005524">
    <property type="term" value="F:ATP binding"/>
    <property type="evidence" value="ECO:0007669"/>
    <property type="project" value="UniProtKB-KW"/>
</dbReference>
<dbReference type="InterPro" id="IPR011712">
    <property type="entry name" value="Sig_transdc_His_kin_sub3_dim/P"/>
</dbReference>
<keyword evidence="4" id="KW-0808">Transferase</keyword>
<feature type="transmembrane region" description="Helical" evidence="9">
    <location>
        <begin position="102"/>
        <end position="130"/>
    </location>
</feature>
<keyword evidence="9" id="KW-0812">Transmembrane</keyword>
<reference evidence="11 12" key="1">
    <citation type="submission" date="2015-10" db="EMBL/GenBank/DDBJ databases">
        <authorList>
            <person name="Gilbert D.G."/>
        </authorList>
    </citation>
    <scope>NUCLEOTIDE SEQUENCE [LARGE SCALE GENOMIC DNA]</scope>
    <source>
        <strain evidence="11 12">NRRL B-16712</strain>
    </source>
</reference>
<keyword evidence="5" id="KW-0547">Nucleotide-binding</keyword>
<protein>
    <recommendedName>
        <fullName evidence="2">histidine kinase</fullName>
        <ecNumber evidence="2">2.7.13.3</ecNumber>
    </recommendedName>
</protein>
<name>A0A101JA76_9ACTN</name>
<keyword evidence="9" id="KW-1133">Transmembrane helix</keyword>
<keyword evidence="7" id="KW-0067">ATP-binding</keyword>
<evidence type="ECO:0000313" key="11">
    <source>
        <dbReference type="EMBL" id="KUL23074.1"/>
    </source>
</evidence>
<gene>
    <name evidence="11" type="ORF">ADL15_46885</name>
</gene>
<dbReference type="InterPro" id="IPR036890">
    <property type="entry name" value="HATPase_C_sf"/>
</dbReference>
<dbReference type="GO" id="GO:0046983">
    <property type="term" value="F:protein dimerization activity"/>
    <property type="evidence" value="ECO:0007669"/>
    <property type="project" value="InterPro"/>
</dbReference>
<keyword evidence="9" id="KW-0472">Membrane</keyword>
<dbReference type="Pfam" id="PF07730">
    <property type="entry name" value="HisKA_3"/>
    <property type="match status" value="1"/>
</dbReference>
<dbReference type="AlphaFoldDB" id="A0A101JA76"/>
<evidence type="ECO:0000256" key="7">
    <source>
        <dbReference type="ARBA" id="ARBA00022840"/>
    </source>
</evidence>
<keyword evidence="3" id="KW-0597">Phosphoprotein</keyword>
<evidence type="ECO:0000256" key="1">
    <source>
        <dbReference type="ARBA" id="ARBA00000085"/>
    </source>
</evidence>
<evidence type="ECO:0000256" key="9">
    <source>
        <dbReference type="SAM" id="Phobius"/>
    </source>
</evidence>
<dbReference type="RefSeq" id="WP_067706667.1">
    <property type="nucleotide sequence ID" value="NZ_LLZH01000334.1"/>
</dbReference>